<keyword evidence="2" id="KW-1185">Reference proteome</keyword>
<proteinExistence type="predicted"/>
<dbReference type="EMBL" id="FTOB01000004">
    <property type="protein sequence ID" value="SIS85884.1"/>
    <property type="molecule type" value="Genomic_DNA"/>
</dbReference>
<protein>
    <submittedName>
        <fullName evidence="1">Uncharacterized protein</fullName>
    </submittedName>
</protein>
<gene>
    <name evidence="1" type="ORF">SAMN05421766_104428</name>
</gene>
<evidence type="ECO:0000313" key="1">
    <source>
        <dbReference type="EMBL" id="SIS85884.1"/>
    </source>
</evidence>
<reference evidence="1 2" key="1">
    <citation type="submission" date="2017-01" db="EMBL/GenBank/DDBJ databases">
        <authorList>
            <person name="Varghese N."/>
            <person name="Submissions S."/>
        </authorList>
    </citation>
    <scope>NUCLEOTIDE SEQUENCE [LARGE SCALE GENOMIC DNA]</scope>
    <source>
        <strain evidence="1 2">DSM 2061</strain>
    </source>
</reference>
<name>A0ABY1KWB6_9FLAO</name>
<dbReference type="RefSeq" id="WP_262508149.1">
    <property type="nucleotide sequence ID" value="NZ_FTOB01000004.1"/>
</dbReference>
<accession>A0ABY1KWB6</accession>
<comment type="caution">
    <text evidence="1">The sequence shown here is derived from an EMBL/GenBank/DDBJ whole genome shotgun (WGS) entry which is preliminary data.</text>
</comment>
<dbReference type="Proteomes" id="UP000185728">
    <property type="component" value="Unassembled WGS sequence"/>
</dbReference>
<sequence length="44" mass="5082">MGPLSLLLAKRGDTVKSKLLHQINIELHPKNTYLKHKDPFTKKE</sequence>
<organism evidence="1 2">
    <name type="scientific">Zobellia uliginosa</name>
    <dbReference type="NCBI Taxonomy" id="143224"/>
    <lineage>
        <taxon>Bacteria</taxon>
        <taxon>Pseudomonadati</taxon>
        <taxon>Bacteroidota</taxon>
        <taxon>Flavobacteriia</taxon>
        <taxon>Flavobacteriales</taxon>
        <taxon>Flavobacteriaceae</taxon>
        <taxon>Zobellia</taxon>
    </lineage>
</organism>
<evidence type="ECO:0000313" key="2">
    <source>
        <dbReference type="Proteomes" id="UP000185728"/>
    </source>
</evidence>